<keyword evidence="1" id="KW-0812">Transmembrane</keyword>
<dbReference type="RefSeq" id="WP_119359381.1">
    <property type="nucleotide sequence ID" value="NZ_QWKZ01000015.1"/>
</dbReference>
<comment type="caution">
    <text evidence="2">The sequence shown here is derived from an EMBL/GenBank/DDBJ whole genome shotgun (WGS) entry which is preliminary data.</text>
</comment>
<feature type="transmembrane region" description="Helical" evidence="1">
    <location>
        <begin position="140"/>
        <end position="162"/>
    </location>
</feature>
<keyword evidence="1" id="KW-0472">Membrane</keyword>
<feature type="transmembrane region" description="Helical" evidence="1">
    <location>
        <begin position="67"/>
        <end position="88"/>
    </location>
</feature>
<dbReference type="Proteomes" id="UP000265800">
    <property type="component" value="Unassembled WGS sequence"/>
</dbReference>
<name>A0A399F0N4_9DEIN</name>
<dbReference type="AlphaFoldDB" id="A0A399F0N4"/>
<evidence type="ECO:0008006" key="4">
    <source>
        <dbReference type="Google" id="ProtNLM"/>
    </source>
</evidence>
<proteinExistence type="predicted"/>
<organism evidence="2 3">
    <name type="scientific">Meiothermus luteus</name>
    <dbReference type="NCBI Taxonomy" id="2026184"/>
    <lineage>
        <taxon>Bacteria</taxon>
        <taxon>Thermotogati</taxon>
        <taxon>Deinococcota</taxon>
        <taxon>Deinococci</taxon>
        <taxon>Thermales</taxon>
        <taxon>Thermaceae</taxon>
        <taxon>Meiothermus</taxon>
    </lineage>
</organism>
<keyword evidence="3" id="KW-1185">Reference proteome</keyword>
<feature type="transmembrane region" description="Helical" evidence="1">
    <location>
        <begin position="100"/>
        <end position="119"/>
    </location>
</feature>
<accession>A0A399F0N4</accession>
<feature type="transmembrane region" description="Helical" evidence="1">
    <location>
        <begin position="35"/>
        <end position="55"/>
    </location>
</feature>
<gene>
    <name evidence="2" type="ORF">Mlute_00701</name>
</gene>
<protein>
    <recommendedName>
        <fullName evidence="4">Copper resistance protein D</fullName>
    </recommendedName>
</protein>
<reference evidence="2 3" key="1">
    <citation type="submission" date="2018-08" db="EMBL/GenBank/DDBJ databases">
        <title>Meiothermus luteus KCTC 52599 genome sequencing project.</title>
        <authorList>
            <person name="Da Costa M.S."/>
            <person name="Albuquerque L."/>
            <person name="Raposo P."/>
            <person name="Froufe H.J.C."/>
            <person name="Barroso C.S."/>
            <person name="Egas C."/>
        </authorList>
    </citation>
    <scope>NUCLEOTIDE SEQUENCE [LARGE SCALE GENOMIC DNA]</scope>
    <source>
        <strain evidence="2 3">KCTC 52599</strain>
    </source>
</reference>
<dbReference type="EMBL" id="QWKZ01000015">
    <property type="protein sequence ID" value="RIH88131.1"/>
    <property type="molecule type" value="Genomic_DNA"/>
</dbReference>
<evidence type="ECO:0000256" key="1">
    <source>
        <dbReference type="SAM" id="Phobius"/>
    </source>
</evidence>
<dbReference type="OrthoDB" id="3536934at2"/>
<evidence type="ECO:0000313" key="3">
    <source>
        <dbReference type="Proteomes" id="UP000265800"/>
    </source>
</evidence>
<evidence type="ECO:0000313" key="2">
    <source>
        <dbReference type="EMBL" id="RIH88131.1"/>
    </source>
</evidence>
<keyword evidence="1" id="KW-1133">Transmembrane helix</keyword>
<sequence>MGAWAEFLAWLQASPVGLAMRHSAWLYPAVEIAHILGFCVLVGAAVLFDLRLLGLGRQLPVGALARYLLPVAWGGFALAAPSGFLLLMPEGPSVGTSPVFLAKMALIGLAGLNAWAFQLRFGRQMAAWAPGAPLPRAARWAAWASLGLWGLVLALGRLIAYYG</sequence>